<dbReference type="RefSeq" id="WP_012281671.1">
    <property type="nucleotide sequence ID" value="NC_010337.2"/>
</dbReference>
<dbReference type="Proteomes" id="UP000008550">
    <property type="component" value="Chromosome"/>
</dbReference>
<feature type="transmembrane region" description="Helical" evidence="1">
    <location>
        <begin position="17"/>
        <end position="36"/>
    </location>
</feature>
<keyword evidence="1" id="KW-0812">Transmembrane</keyword>
<dbReference type="AlphaFoldDB" id="B0TEG2"/>
<evidence type="ECO:0000313" key="2">
    <source>
        <dbReference type="EMBL" id="ABZ82881.1"/>
    </source>
</evidence>
<reference evidence="2 3" key="1">
    <citation type="journal article" date="2008" name="J. Bacteriol.">
        <title>The genome of Heliobacterium modesticaldum, a phototrophic representative of the Firmicutes containing the simplest photosynthetic apparatus.</title>
        <authorList>
            <person name="Sattley W.M."/>
            <person name="Madigan M.T."/>
            <person name="Swingley W.D."/>
            <person name="Cheung P.C."/>
            <person name="Clocksin K.M."/>
            <person name="Conrad A.L."/>
            <person name="Dejesa L.C."/>
            <person name="Honchak B.M."/>
            <person name="Jung D.O."/>
            <person name="Karbach L.E."/>
            <person name="Kurdoglu A."/>
            <person name="Lahiri S."/>
            <person name="Mastrian S.D."/>
            <person name="Page L.E."/>
            <person name="Taylor H.L."/>
            <person name="Wang Z.T."/>
            <person name="Raymond J."/>
            <person name="Chen M."/>
            <person name="Blankenship R.E."/>
            <person name="Touchman J.W."/>
        </authorList>
    </citation>
    <scope>NUCLEOTIDE SEQUENCE [LARGE SCALE GENOMIC DNA]</scope>
    <source>
        <strain evidence="3">ATCC 51547 / Ice1</strain>
    </source>
</reference>
<keyword evidence="3" id="KW-1185">Reference proteome</keyword>
<keyword evidence="1" id="KW-0472">Membrane</keyword>
<keyword evidence="1" id="KW-1133">Transmembrane helix</keyword>
<proteinExistence type="predicted"/>
<dbReference type="EMBL" id="CP000930">
    <property type="protein sequence ID" value="ABZ82881.1"/>
    <property type="molecule type" value="Genomic_DNA"/>
</dbReference>
<evidence type="ECO:0000313" key="3">
    <source>
        <dbReference type="Proteomes" id="UP000008550"/>
    </source>
</evidence>
<name>B0TEG2_HELMI</name>
<organism evidence="2 3">
    <name type="scientific">Heliobacterium modesticaldum (strain ATCC 51547 / Ice1)</name>
    <dbReference type="NCBI Taxonomy" id="498761"/>
    <lineage>
        <taxon>Bacteria</taxon>
        <taxon>Bacillati</taxon>
        <taxon>Bacillota</taxon>
        <taxon>Clostridia</taxon>
        <taxon>Eubacteriales</taxon>
        <taxon>Heliobacteriaceae</taxon>
        <taxon>Heliomicrobium</taxon>
    </lineage>
</organism>
<dbReference type="OrthoDB" id="9847003at2"/>
<dbReference type="HOGENOM" id="CLU_1110220_0_0_9"/>
<dbReference type="GO" id="GO:0015627">
    <property type="term" value="C:type II protein secretion system complex"/>
    <property type="evidence" value="ECO:0007669"/>
    <property type="project" value="InterPro"/>
</dbReference>
<sequence length="250" mass="27725">MEGLLDWLERRTRREQALFLIAALTLFAAFAYRLFFEPLWQQYRLHAERLRSAQAMTEQLRRHQAEPGQADAPEAESLRALSACSDGAKQVTAIAEAAEATGVKLRRVIGDHPAAEGRLRKGVFTIVLEGDEGDLREFLDQLGKRASAFYVQAFVWLRQDGQATADRDGLLTNLRWTEASALLQRLRETIRTDSAGSAGDKTVAAERSTSAMLAGLRLVFFSVDGQREGAGANVPWQEAIQPAKRGEDEP</sequence>
<dbReference type="STRING" id="498761.HM1_0262"/>
<evidence type="ECO:0000256" key="1">
    <source>
        <dbReference type="SAM" id="Phobius"/>
    </source>
</evidence>
<accession>B0TEG2</accession>
<protein>
    <submittedName>
        <fullName evidence="2">Uncharacterized protein</fullName>
    </submittedName>
</protein>
<dbReference type="GO" id="GO:0015628">
    <property type="term" value="P:protein secretion by the type II secretion system"/>
    <property type="evidence" value="ECO:0007669"/>
    <property type="project" value="InterPro"/>
</dbReference>
<dbReference type="Pfam" id="PF04612">
    <property type="entry name" value="T2SSM"/>
    <property type="match status" value="1"/>
</dbReference>
<dbReference type="KEGG" id="hmo:HM1_0262"/>
<gene>
    <name evidence="2" type="ORF">HM1_0262</name>
</gene>
<dbReference type="InterPro" id="IPR007690">
    <property type="entry name" value="T2SS_GspM"/>
</dbReference>